<dbReference type="GO" id="GO:0005096">
    <property type="term" value="F:GTPase activator activity"/>
    <property type="evidence" value="ECO:0007669"/>
    <property type="project" value="TreeGrafter"/>
</dbReference>
<dbReference type="GO" id="GO:0005886">
    <property type="term" value="C:plasma membrane"/>
    <property type="evidence" value="ECO:0007669"/>
    <property type="project" value="TreeGrafter"/>
</dbReference>
<dbReference type="PROSITE" id="PS50186">
    <property type="entry name" value="DEP"/>
    <property type="match status" value="1"/>
</dbReference>
<dbReference type="GO" id="GO:0007186">
    <property type="term" value="P:G protein-coupled receptor signaling pathway"/>
    <property type="evidence" value="ECO:0007669"/>
    <property type="project" value="InterPro"/>
</dbReference>
<evidence type="ECO:0000259" key="5">
    <source>
        <dbReference type="PROSITE" id="PS50186"/>
    </source>
</evidence>
<dbReference type="PANTHER" id="PTHR45746:SF5">
    <property type="entry name" value="REGULATOR OF G-PROTEIN SIGNALING 7"/>
    <property type="match status" value="1"/>
</dbReference>
<dbReference type="AlphaFoldDB" id="A0A818HVT7"/>
<accession>A0A818HVT7</accession>
<dbReference type="InterPro" id="IPR036390">
    <property type="entry name" value="WH_DNA-bd_sf"/>
</dbReference>
<dbReference type="SUPFAM" id="SSF48097">
    <property type="entry name" value="Regulator of G-protein signaling, RGS"/>
    <property type="match status" value="1"/>
</dbReference>
<dbReference type="GO" id="GO:0005737">
    <property type="term" value="C:cytoplasm"/>
    <property type="evidence" value="ECO:0007669"/>
    <property type="project" value="TreeGrafter"/>
</dbReference>
<feature type="transmembrane region" description="Helical" evidence="3">
    <location>
        <begin position="542"/>
        <end position="563"/>
    </location>
</feature>
<dbReference type="InterPro" id="IPR036388">
    <property type="entry name" value="WH-like_DNA-bd_sf"/>
</dbReference>
<feature type="compositionally biased region" description="Basic and acidic residues" evidence="2">
    <location>
        <begin position="455"/>
        <end position="464"/>
    </location>
</feature>
<evidence type="ECO:0000313" key="6">
    <source>
        <dbReference type="EMBL" id="CAF3514307.1"/>
    </source>
</evidence>
<dbReference type="InterPro" id="IPR047016">
    <property type="entry name" value="RGS6/7/9/11"/>
</dbReference>
<dbReference type="InterPro" id="IPR016137">
    <property type="entry name" value="RGS"/>
</dbReference>
<evidence type="ECO:0000259" key="4">
    <source>
        <dbReference type="PROSITE" id="PS50132"/>
    </source>
</evidence>
<dbReference type="InterPro" id="IPR000591">
    <property type="entry name" value="DEP_dom"/>
</dbReference>
<keyword evidence="3" id="KW-0812">Transmembrane</keyword>
<dbReference type="Gene3D" id="1.10.1240.60">
    <property type="match status" value="1"/>
</dbReference>
<reference evidence="6" key="1">
    <citation type="submission" date="2021-02" db="EMBL/GenBank/DDBJ databases">
        <authorList>
            <person name="Nowell W R."/>
        </authorList>
    </citation>
    <scope>NUCLEOTIDE SEQUENCE</scope>
</reference>
<dbReference type="PRINTS" id="PR01301">
    <property type="entry name" value="RGSPROTEIN"/>
</dbReference>
<feature type="transmembrane region" description="Helical" evidence="3">
    <location>
        <begin position="575"/>
        <end position="596"/>
    </location>
</feature>
<evidence type="ECO:0008006" key="8">
    <source>
        <dbReference type="Google" id="ProtNLM"/>
    </source>
</evidence>
<dbReference type="GO" id="GO:0008277">
    <property type="term" value="P:regulation of G protein-coupled receptor signaling pathway"/>
    <property type="evidence" value="ECO:0007669"/>
    <property type="project" value="InterPro"/>
</dbReference>
<dbReference type="InterPro" id="IPR047017">
    <property type="entry name" value="RGS6/7/9/11_DHEX_sf"/>
</dbReference>
<name>A0A818HVT7_9BILA</name>
<feature type="transmembrane region" description="Helical" evidence="3">
    <location>
        <begin position="677"/>
        <end position="699"/>
    </location>
</feature>
<dbReference type="InterPro" id="IPR044926">
    <property type="entry name" value="RGS_subdomain_2"/>
</dbReference>
<dbReference type="GO" id="GO:0043005">
    <property type="term" value="C:neuron projection"/>
    <property type="evidence" value="ECO:0007669"/>
    <property type="project" value="TreeGrafter"/>
</dbReference>
<comment type="caution">
    <text evidence="6">The sequence shown here is derived from an EMBL/GenBank/DDBJ whole genome shotgun (WGS) entry which is preliminary data.</text>
</comment>
<dbReference type="Gene3D" id="1.10.167.10">
    <property type="entry name" value="Regulator of G-protein Signalling 4, domain 2"/>
    <property type="match status" value="1"/>
</dbReference>
<dbReference type="InterPro" id="IPR015898">
    <property type="entry name" value="G-protein_gamma-like_dom"/>
</dbReference>
<proteinExistence type="predicted"/>
<dbReference type="SUPFAM" id="SSF46785">
    <property type="entry name" value="Winged helix' DNA-binding domain"/>
    <property type="match status" value="1"/>
</dbReference>
<feature type="transmembrane region" description="Helical" evidence="3">
    <location>
        <begin position="474"/>
        <end position="499"/>
    </location>
</feature>
<feature type="region of interest" description="Disordered" evidence="2">
    <location>
        <begin position="443"/>
        <end position="466"/>
    </location>
</feature>
<dbReference type="InterPro" id="IPR040759">
    <property type="entry name" value="RGS_DHEX"/>
</dbReference>
<feature type="domain" description="RGS" evidence="4">
    <location>
        <begin position="303"/>
        <end position="418"/>
    </location>
</feature>
<feature type="region of interest" description="Disordered" evidence="2">
    <location>
        <begin position="730"/>
        <end position="754"/>
    </location>
</feature>
<protein>
    <recommendedName>
        <fullName evidence="8">Regulator of G-protein signaling 7</fullName>
    </recommendedName>
</protein>
<dbReference type="Pfam" id="PF00615">
    <property type="entry name" value="RGS"/>
    <property type="match status" value="1"/>
</dbReference>
<dbReference type="SMART" id="SM01224">
    <property type="entry name" value="G_gamma"/>
    <property type="match status" value="1"/>
</dbReference>
<dbReference type="CDD" id="cd04450">
    <property type="entry name" value="DEP_RGS7-like"/>
    <property type="match status" value="1"/>
</dbReference>
<dbReference type="Pfam" id="PF18148">
    <property type="entry name" value="RGS_DHEX"/>
    <property type="match status" value="1"/>
</dbReference>
<dbReference type="SMART" id="SM00315">
    <property type="entry name" value="RGS"/>
    <property type="match status" value="1"/>
</dbReference>
<evidence type="ECO:0000313" key="7">
    <source>
        <dbReference type="Proteomes" id="UP000663881"/>
    </source>
</evidence>
<dbReference type="Proteomes" id="UP000663881">
    <property type="component" value="Unassembled WGS sequence"/>
</dbReference>
<keyword evidence="1" id="KW-0734">Signal transduction inhibitor</keyword>
<dbReference type="Pfam" id="PF00610">
    <property type="entry name" value="DEP"/>
    <property type="match status" value="1"/>
</dbReference>
<dbReference type="SUPFAM" id="SSF48670">
    <property type="entry name" value="Transducin (heterotrimeric G protein), gamma chain"/>
    <property type="match status" value="1"/>
</dbReference>
<keyword evidence="3" id="KW-1133">Transmembrane helix</keyword>
<dbReference type="InterPro" id="IPR036284">
    <property type="entry name" value="GGL_sf"/>
</dbReference>
<dbReference type="Gene3D" id="1.10.10.10">
    <property type="entry name" value="Winged helix-like DNA-binding domain superfamily/Winged helix DNA-binding domain"/>
    <property type="match status" value="1"/>
</dbReference>
<dbReference type="EMBL" id="CAJOAY010000060">
    <property type="protein sequence ID" value="CAF3514307.1"/>
    <property type="molecule type" value="Genomic_DNA"/>
</dbReference>
<dbReference type="Pfam" id="PF00631">
    <property type="entry name" value="G-gamma"/>
    <property type="match status" value="1"/>
</dbReference>
<evidence type="ECO:0000256" key="1">
    <source>
        <dbReference type="ARBA" id="ARBA00022700"/>
    </source>
</evidence>
<organism evidence="6 7">
    <name type="scientific">Adineta steineri</name>
    <dbReference type="NCBI Taxonomy" id="433720"/>
    <lineage>
        <taxon>Eukaryota</taxon>
        <taxon>Metazoa</taxon>
        <taxon>Spiralia</taxon>
        <taxon>Gnathifera</taxon>
        <taxon>Rotifera</taxon>
        <taxon>Eurotatoria</taxon>
        <taxon>Bdelloidea</taxon>
        <taxon>Adinetida</taxon>
        <taxon>Adinetidae</taxon>
        <taxon>Adineta</taxon>
    </lineage>
</organism>
<dbReference type="InterPro" id="IPR036305">
    <property type="entry name" value="RGS_sf"/>
</dbReference>
<evidence type="ECO:0000256" key="3">
    <source>
        <dbReference type="SAM" id="Phobius"/>
    </source>
</evidence>
<dbReference type="SMART" id="SM00224">
    <property type="entry name" value="GGL"/>
    <property type="match status" value="1"/>
</dbReference>
<dbReference type="PANTHER" id="PTHR45746">
    <property type="entry name" value="LP21163P"/>
    <property type="match status" value="1"/>
</dbReference>
<evidence type="ECO:0000256" key="2">
    <source>
        <dbReference type="SAM" id="MobiDB-lite"/>
    </source>
</evidence>
<feature type="domain" description="DEP" evidence="5">
    <location>
        <begin position="31"/>
        <end position="107"/>
    </location>
</feature>
<keyword evidence="3" id="KW-0472">Membrane</keyword>
<gene>
    <name evidence="6" type="ORF">OKA104_LOCUS2233</name>
</gene>
<dbReference type="GO" id="GO:0009968">
    <property type="term" value="P:negative regulation of signal transduction"/>
    <property type="evidence" value="ECO:0007669"/>
    <property type="project" value="UniProtKB-KW"/>
</dbReference>
<dbReference type="PROSITE" id="PS50132">
    <property type="entry name" value="RGS"/>
    <property type="match status" value="1"/>
</dbReference>
<dbReference type="SMART" id="SM00049">
    <property type="entry name" value="DEP"/>
    <property type="match status" value="1"/>
</dbReference>
<dbReference type="Gene3D" id="4.10.260.10">
    <property type="entry name" value="Transducin (heterotrimeric G protein), gamma chain"/>
    <property type="match status" value="1"/>
</dbReference>
<dbReference type="GO" id="GO:0035556">
    <property type="term" value="P:intracellular signal transduction"/>
    <property type="evidence" value="ECO:0007669"/>
    <property type="project" value="InterPro"/>
</dbReference>
<sequence length="754" mass="86916">MEIMSNIQRKGLPRSLQFQRMERIVKAMQHPTAGVPVRSQKLFLTTVPNAFTGGDVTEWIMEKLNVKDAAEALHLASLLCYYGYFFHITTNGAVQIKEDNELFRFQAPYYWVSTNWTTGNIEYAIYLLKRTLRNRQRHGLEEHEIYALEDLKKRLLHQWDFVTMQAEAQFRVLKDRKKTDKTIIDSQERAFWRVMRPSPDEASVLEMDIRNDLYTHRSIRREEALKRRLEYLQQALTNRVRTKSSQTHQSLCAFFEVFSDYDPFLGHCLPSNPWLTSDTDRWDLTQPLVDNPTQLRVRRWSFNCKELLSDPTGVREFMKFCQADFSTESLNFYLNVQEIRNCPLSKIKEKAEVVYREHLAPNAPQEVNINDTIRTKIIKKLDNPNREIFLEAEKHIVELMKKNSYPRFIQSEYYRNLLQNASNPLPKKAGIFHFVKDNYFRTSESSSDDEYDSDESPRKGDHLSIHAQNKSQPLIGTLVSSAAVATAVVAATSASIHAFTTEGKRLSLRNPAMKNISDSSTTTTIIIQPQSSENDSKLIKRIFHLGWISFILGICAFLIHYISLEYLSNFSPINAGIISGFFLIIAGLSSVVAGYKQISYRYLRHAQIWSFIVNIILAPGLIAVSITALIIDNQDIYPICQPTVSTSRIMLSGNVLEIYPSNIPCIKITNLFKLTQILNTILLIIGILCFFIHMFLLSAQRKLIKQMKINENEINKKIIIYTQPTTIDRNHTTLNADDPPPKYEDLPSMQTISE</sequence>
<feature type="transmembrane region" description="Helical" evidence="3">
    <location>
        <begin position="608"/>
        <end position="631"/>
    </location>
</feature>